<feature type="compositionally biased region" description="Basic and acidic residues" evidence="1">
    <location>
        <begin position="100"/>
        <end position="112"/>
    </location>
</feature>
<feature type="compositionally biased region" description="Basic and acidic residues" evidence="1">
    <location>
        <begin position="63"/>
        <end position="87"/>
    </location>
</feature>
<feature type="compositionally biased region" description="Basic and acidic residues" evidence="1">
    <location>
        <begin position="211"/>
        <end position="229"/>
    </location>
</feature>
<dbReference type="EMBL" id="JAGKQM010000019">
    <property type="protein sequence ID" value="KAH0856486.1"/>
    <property type="molecule type" value="Genomic_DNA"/>
</dbReference>
<reference evidence="2 3" key="1">
    <citation type="submission" date="2021-05" db="EMBL/GenBank/DDBJ databases">
        <title>Genome Assembly of Synthetic Allotetraploid Brassica napus Reveals Homoeologous Exchanges between Subgenomes.</title>
        <authorList>
            <person name="Davis J.T."/>
        </authorList>
    </citation>
    <scope>NUCLEOTIDE SEQUENCE [LARGE SCALE GENOMIC DNA]</scope>
    <source>
        <strain evidence="3">cv. Da-Ae</strain>
        <tissue evidence="2">Seedling</tissue>
    </source>
</reference>
<keyword evidence="3" id="KW-1185">Reference proteome</keyword>
<feature type="region of interest" description="Disordered" evidence="1">
    <location>
        <begin position="30"/>
        <end position="112"/>
    </location>
</feature>
<accession>A0ABQ7XKN9</accession>
<feature type="region of interest" description="Disordered" evidence="1">
    <location>
        <begin position="211"/>
        <end position="242"/>
    </location>
</feature>
<gene>
    <name evidence="2" type="ORF">HID58_084747</name>
</gene>
<organism evidence="2 3">
    <name type="scientific">Brassica napus</name>
    <name type="common">Rape</name>
    <dbReference type="NCBI Taxonomy" id="3708"/>
    <lineage>
        <taxon>Eukaryota</taxon>
        <taxon>Viridiplantae</taxon>
        <taxon>Streptophyta</taxon>
        <taxon>Embryophyta</taxon>
        <taxon>Tracheophyta</taxon>
        <taxon>Spermatophyta</taxon>
        <taxon>Magnoliopsida</taxon>
        <taxon>eudicotyledons</taxon>
        <taxon>Gunneridae</taxon>
        <taxon>Pentapetalae</taxon>
        <taxon>rosids</taxon>
        <taxon>malvids</taxon>
        <taxon>Brassicales</taxon>
        <taxon>Brassicaceae</taxon>
        <taxon>Brassiceae</taxon>
        <taxon>Brassica</taxon>
    </lineage>
</organism>
<comment type="caution">
    <text evidence="2">The sequence shown here is derived from an EMBL/GenBank/DDBJ whole genome shotgun (WGS) entry which is preliminary data.</text>
</comment>
<name>A0ABQ7XKN9_BRANA</name>
<evidence type="ECO:0000313" key="2">
    <source>
        <dbReference type="EMBL" id="KAH0856486.1"/>
    </source>
</evidence>
<evidence type="ECO:0000256" key="1">
    <source>
        <dbReference type="SAM" id="MobiDB-lite"/>
    </source>
</evidence>
<protein>
    <submittedName>
        <fullName evidence="2">Uncharacterized protein</fullName>
    </submittedName>
</protein>
<dbReference type="Proteomes" id="UP000824890">
    <property type="component" value="Unassembled WGS sequence"/>
</dbReference>
<evidence type="ECO:0000313" key="3">
    <source>
        <dbReference type="Proteomes" id="UP000824890"/>
    </source>
</evidence>
<feature type="compositionally biased region" description="Polar residues" evidence="1">
    <location>
        <begin position="40"/>
        <end position="62"/>
    </location>
</feature>
<sequence>MIICFLIVKKIDNCKNVSFEYDINSHGMDSAFPPGLPRSPTGSKGNQKAQNETEMKANSSDRLGSEHLDLGNKESLRLEDTTKHKAENLAGGSVNGGVSWEKEKESGEGNEVRVEAAKEINREDEIEEGEMVENWQDVTPEKASRNSNLKFGQVKILTPSRFSNLLEVDEKGDSIIEVESEEILSVVKEIVEENVSIIKEKEAEAIEERGIADENKGEVEGEKENKEAESQNQGIAGIPVTQEDWPDLASASKIRPSLPRRSKTMHRIEDEIRKLGDDREEDILFIYHKYLCEYVN</sequence>
<proteinExistence type="predicted"/>